<dbReference type="InterPro" id="IPR044890">
    <property type="entry name" value="TMEM14_sf"/>
</dbReference>
<comment type="subcellular location">
    <subcellularLocation>
        <location evidence="1">Membrane</location>
    </subcellularLocation>
</comment>
<keyword evidence="4 7" id="KW-1133">Transmembrane helix</keyword>
<dbReference type="EMBL" id="JBFTWV010000008">
    <property type="protein sequence ID" value="KAL2799368.1"/>
    <property type="molecule type" value="Genomic_DNA"/>
</dbReference>
<name>A0ABR4GJY4_9EURO</name>
<comment type="caution">
    <text evidence="8">The sequence shown here is derived from an EMBL/GenBank/DDBJ whole genome shotgun (WGS) entry which is preliminary data.</text>
</comment>
<dbReference type="PANTHER" id="PTHR12668">
    <property type="entry name" value="TRANSMEMBRANE PROTEIN 14, 15"/>
    <property type="match status" value="1"/>
</dbReference>
<dbReference type="Gene3D" id="1.10.10.1740">
    <property type="entry name" value="Transmembrane protein 14-like"/>
    <property type="match status" value="1"/>
</dbReference>
<evidence type="ECO:0000313" key="8">
    <source>
        <dbReference type="EMBL" id="KAL2799368.1"/>
    </source>
</evidence>
<reference evidence="8 9" key="1">
    <citation type="submission" date="2024-07" db="EMBL/GenBank/DDBJ databases">
        <title>Section-level genome sequencing and comparative genomics of Aspergillus sections Usti and Cavernicolus.</title>
        <authorList>
            <consortium name="Lawrence Berkeley National Laboratory"/>
            <person name="Nybo J.L."/>
            <person name="Vesth T.C."/>
            <person name="Theobald S."/>
            <person name="Frisvad J.C."/>
            <person name="Larsen T.O."/>
            <person name="Kjaerboelling I."/>
            <person name="Rothschild-Mancinelli K."/>
            <person name="Lyhne E.K."/>
            <person name="Kogle M.E."/>
            <person name="Barry K."/>
            <person name="Clum A."/>
            <person name="Na H."/>
            <person name="Ledsgaard L."/>
            <person name="Lin J."/>
            <person name="Lipzen A."/>
            <person name="Kuo A."/>
            <person name="Riley R."/>
            <person name="Mondo S."/>
            <person name="Labutti K."/>
            <person name="Haridas S."/>
            <person name="Pangalinan J."/>
            <person name="Salamov A.A."/>
            <person name="Simmons B.A."/>
            <person name="Magnuson J.K."/>
            <person name="Chen J."/>
            <person name="Drula E."/>
            <person name="Henrissat B."/>
            <person name="Wiebenga A."/>
            <person name="Lubbers R.J."/>
            <person name="Gomes A.C."/>
            <person name="Makela M.R."/>
            <person name="Stajich J."/>
            <person name="Grigoriev I.V."/>
            <person name="Mortensen U.H."/>
            <person name="De Vries R.P."/>
            <person name="Baker S.E."/>
            <person name="Andersen M.R."/>
        </authorList>
    </citation>
    <scope>NUCLEOTIDE SEQUENCE [LARGE SCALE GENOMIC DNA]</scope>
    <source>
        <strain evidence="8 9">CBS 209.92</strain>
    </source>
</reference>
<feature type="transmembrane region" description="Helical" evidence="7">
    <location>
        <begin position="58"/>
        <end position="76"/>
    </location>
</feature>
<feature type="transmembrane region" description="Helical" evidence="7">
    <location>
        <begin position="88"/>
        <end position="105"/>
    </location>
</feature>
<evidence type="ECO:0000313" key="9">
    <source>
        <dbReference type="Proteomes" id="UP001610563"/>
    </source>
</evidence>
<sequence length="135" mass="13981">MRFPSATVPLTPLSNPNPQPTSQSTQESKMAAPTTSALTLSILTSLGGTIGYLRTGSLPSVIAGVSVGALYLLSFLRLRSGQPYAEEIGLLASIVLGGASIPRAIRLRKPVPLVLSVLAVYGLFVFGGAMLGKRA</sequence>
<keyword evidence="9" id="KW-1185">Reference proteome</keyword>
<dbReference type="InterPro" id="IPR005349">
    <property type="entry name" value="TMEM14"/>
</dbReference>
<evidence type="ECO:0000256" key="7">
    <source>
        <dbReference type="SAM" id="Phobius"/>
    </source>
</evidence>
<accession>A0ABR4GJY4</accession>
<keyword evidence="3 7" id="KW-0812">Transmembrane</keyword>
<feature type="compositionally biased region" description="Polar residues" evidence="6">
    <location>
        <begin position="12"/>
        <end position="28"/>
    </location>
</feature>
<evidence type="ECO:0000256" key="1">
    <source>
        <dbReference type="ARBA" id="ARBA00004370"/>
    </source>
</evidence>
<gene>
    <name evidence="8" type="ORF">BJX66DRAFT_259394</name>
</gene>
<evidence type="ECO:0000256" key="6">
    <source>
        <dbReference type="SAM" id="MobiDB-lite"/>
    </source>
</evidence>
<keyword evidence="5 7" id="KW-0472">Membrane</keyword>
<evidence type="ECO:0000256" key="3">
    <source>
        <dbReference type="ARBA" id="ARBA00022692"/>
    </source>
</evidence>
<dbReference type="PANTHER" id="PTHR12668:SF15">
    <property type="entry name" value="UPF0136 DOMAIN PROTEIN (AFU_ORTHOLOGUE AFUA_1G03720)"/>
    <property type="match status" value="1"/>
</dbReference>
<evidence type="ECO:0000256" key="2">
    <source>
        <dbReference type="ARBA" id="ARBA00007590"/>
    </source>
</evidence>
<protein>
    <submittedName>
        <fullName evidence="8">Transmembrane proteins 14C-domain-containing protein</fullName>
    </submittedName>
</protein>
<evidence type="ECO:0000256" key="5">
    <source>
        <dbReference type="ARBA" id="ARBA00023136"/>
    </source>
</evidence>
<proteinExistence type="inferred from homology"/>
<organism evidence="8 9">
    <name type="scientific">Aspergillus keveii</name>
    <dbReference type="NCBI Taxonomy" id="714993"/>
    <lineage>
        <taxon>Eukaryota</taxon>
        <taxon>Fungi</taxon>
        <taxon>Dikarya</taxon>
        <taxon>Ascomycota</taxon>
        <taxon>Pezizomycotina</taxon>
        <taxon>Eurotiomycetes</taxon>
        <taxon>Eurotiomycetidae</taxon>
        <taxon>Eurotiales</taxon>
        <taxon>Aspergillaceae</taxon>
        <taxon>Aspergillus</taxon>
        <taxon>Aspergillus subgen. Nidulantes</taxon>
    </lineage>
</organism>
<dbReference type="Pfam" id="PF03647">
    <property type="entry name" value="Tmemb_14"/>
    <property type="match status" value="1"/>
</dbReference>
<feature type="transmembrane region" description="Helical" evidence="7">
    <location>
        <begin position="111"/>
        <end position="131"/>
    </location>
</feature>
<comment type="similarity">
    <text evidence="2">Belongs to the TMEM14 family.</text>
</comment>
<dbReference type="Proteomes" id="UP001610563">
    <property type="component" value="Unassembled WGS sequence"/>
</dbReference>
<evidence type="ECO:0000256" key="4">
    <source>
        <dbReference type="ARBA" id="ARBA00022989"/>
    </source>
</evidence>
<feature type="region of interest" description="Disordered" evidence="6">
    <location>
        <begin position="1"/>
        <end position="33"/>
    </location>
</feature>